<reference evidence="2" key="1">
    <citation type="submission" date="2020-01" db="EMBL/GenBank/DDBJ databases">
        <authorList>
            <person name="Mishra B."/>
        </authorList>
    </citation>
    <scope>NUCLEOTIDE SEQUENCE [LARGE SCALE GENOMIC DNA]</scope>
</reference>
<dbReference type="InterPro" id="IPR001810">
    <property type="entry name" value="F-box_dom"/>
</dbReference>
<dbReference type="InterPro" id="IPR055411">
    <property type="entry name" value="LRR_FXL15/At3g58940/PEG3-like"/>
</dbReference>
<dbReference type="AlphaFoldDB" id="A0A6D2IMN9"/>
<dbReference type="OrthoDB" id="612216at2759"/>
<keyword evidence="3" id="KW-1185">Reference proteome</keyword>
<dbReference type="EMBL" id="CACVBM020001063">
    <property type="protein sequence ID" value="CAA7027864.1"/>
    <property type="molecule type" value="Genomic_DNA"/>
</dbReference>
<dbReference type="InterPro" id="IPR053781">
    <property type="entry name" value="F-box_AtFBL13-like"/>
</dbReference>
<organism evidence="2 3">
    <name type="scientific">Microthlaspi erraticum</name>
    <dbReference type="NCBI Taxonomy" id="1685480"/>
    <lineage>
        <taxon>Eukaryota</taxon>
        <taxon>Viridiplantae</taxon>
        <taxon>Streptophyta</taxon>
        <taxon>Embryophyta</taxon>
        <taxon>Tracheophyta</taxon>
        <taxon>Spermatophyta</taxon>
        <taxon>Magnoliopsida</taxon>
        <taxon>eudicotyledons</taxon>
        <taxon>Gunneridae</taxon>
        <taxon>Pentapetalae</taxon>
        <taxon>rosids</taxon>
        <taxon>malvids</taxon>
        <taxon>Brassicales</taxon>
        <taxon>Brassicaceae</taxon>
        <taxon>Coluteocarpeae</taxon>
        <taxon>Microthlaspi</taxon>
    </lineage>
</organism>
<feature type="domain" description="F-box" evidence="1">
    <location>
        <begin position="5"/>
        <end position="55"/>
    </location>
</feature>
<dbReference type="PANTHER" id="PTHR31900:SF33">
    <property type="entry name" value="PROTEIN WITH RNI-LIKE_FBD-LIKE DOMAIN"/>
    <property type="match status" value="1"/>
</dbReference>
<dbReference type="Pfam" id="PF00646">
    <property type="entry name" value="F-box"/>
    <property type="match status" value="1"/>
</dbReference>
<dbReference type="Pfam" id="PF24758">
    <property type="entry name" value="LRR_At5g56370"/>
    <property type="match status" value="1"/>
</dbReference>
<name>A0A6D2IMN9_9BRAS</name>
<dbReference type="InterPro" id="IPR032675">
    <property type="entry name" value="LRR_dom_sf"/>
</dbReference>
<proteinExistence type="predicted"/>
<dbReference type="InterPro" id="IPR036047">
    <property type="entry name" value="F-box-like_dom_sf"/>
</dbReference>
<dbReference type="PANTHER" id="PTHR31900">
    <property type="entry name" value="F-BOX/RNI SUPERFAMILY PROTEIN-RELATED"/>
    <property type="match status" value="1"/>
</dbReference>
<dbReference type="Proteomes" id="UP000467841">
    <property type="component" value="Unassembled WGS sequence"/>
</dbReference>
<accession>A0A6D2IMN9</accession>
<comment type="caution">
    <text evidence="2">The sequence shown here is derived from an EMBL/GenBank/DDBJ whole genome shotgun (WGS) entry which is preliminary data.</text>
</comment>
<evidence type="ECO:0000313" key="3">
    <source>
        <dbReference type="Proteomes" id="UP000467841"/>
    </source>
</evidence>
<dbReference type="Gene3D" id="3.80.10.10">
    <property type="entry name" value="Ribonuclease Inhibitor"/>
    <property type="match status" value="1"/>
</dbReference>
<dbReference type="PROSITE" id="PS50181">
    <property type="entry name" value="FBOX"/>
    <property type="match status" value="1"/>
</dbReference>
<dbReference type="SUPFAM" id="SSF52047">
    <property type="entry name" value="RNI-like"/>
    <property type="match status" value="1"/>
</dbReference>
<dbReference type="InterPro" id="IPR006566">
    <property type="entry name" value="FBD"/>
</dbReference>
<dbReference type="Pfam" id="PF08387">
    <property type="entry name" value="FBD"/>
    <property type="match status" value="1"/>
</dbReference>
<gene>
    <name evidence="2" type="ORF">MERR_LOCUS15099</name>
</gene>
<dbReference type="InterPro" id="IPR050232">
    <property type="entry name" value="FBL13/AtMIF1-like"/>
</dbReference>
<evidence type="ECO:0000313" key="2">
    <source>
        <dbReference type="EMBL" id="CAA7027864.1"/>
    </source>
</evidence>
<sequence>MPPGIDRISELPESLVSQILAHLPTKDSVKTSALSTRWKSHWLKAPAIDLTYSDLKSEVVFISFIDRFLESNSESRLRKFKHLDVESSDYYIEPEDGSYPIIEIMPLNLYTSKTLVSLKLSLSGLQDCGFVSLPCLRFMDLVDVHWVDPMNLEKLLSGCPVLEELTLLRDLYFEPLVTRVRSRSLKKLGDCCFRSGKEFDAPEYRMEIDAPGLEFLSLTENHFDRIVVKNLTCLFTIDLDVESCLSFSPEDLSKRNEVRDFLAGVSSARHMIISEKTVKALDVYSKVGLIPKFNNLSCLQAVFPSSSLQFLPSFLESFPNLKHLILKVVYSKESCAFELLNVPRCFLSILECVEIKGFFDWDEEEMKITSYFLENSKVLKKLILSFAGCPLHYSESEVYEEIRKLTKGCEVIIDSEF</sequence>
<dbReference type="SUPFAM" id="SSF81383">
    <property type="entry name" value="F-box domain"/>
    <property type="match status" value="1"/>
</dbReference>
<dbReference type="SMART" id="SM00579">
    <property type="entry name" value="FBD"/>
    <property type="match status" value="1"/>
</dbReference>
<dbReference type="CDD" id="cd22160">
    <property type="entry name" value="F-box_AtFBL13-like"/>
    <property type="match status" value="1"/>
</dbReference>
<evidence type="ECO:0000259" key="1">
    <source>
        <dbReference type="PROSITE" id="PS50181"/>
    </source>
</evidence>
<protein>
    <recommendedName>
        <fullName evidence="1">F-box domain-containing protein</fullName>
    </recommendedName>
</protein>